<dbReference type="Proteomes" id="UP000199251">
    <property type="component" value="Unassembled WGS sequence"/>
</dbReference>
<evidence type="ECO:0000313" key="2">
    <source>
        <dbReference type="Proteomes" id="UP000199251"/>
    </source>
</evidence>
<protein>
    <submittedName>
        <fullName evidence="1">Luciferase family protein</fullName>
    </submittedName>
</protein>
<dbReference type="STRING" id="141349.BN1232_03617"/>
<sequence>MRAPAWAGPAADLYAAAIDMCAWAETRGVAPDVAWPYLERAAAAAARTNRATRVNLTTLRRRVASQDSHSTSATTLPLYAFDQTCNVHHND</sequence>
<dbReference type="EMBL" id="CTEE01000001">
    <property type="protein sequence ID" value="CQD16688.1"/>
    <property type="molecule type" value="Genomic_DNA"/>
</dbReference>
<accession>A0A0E4CP26</accession>
<name>A0A0E4CP26_MYCLN</name>
<reference evidence="1 2" key="1">
    <citation type="submission" date="2015-03" db="EMBL/GenBank/DDBJ databases">
        <authorList>
            <person name="Urmite Genomes"/>
        </authorList>
    </citation>
    <scope>NUCLEOTIDE SEQUENCE [LARGE SCALE GENOMIC DNA]</scope>
    <source>
        <strain evidence="1 2">CSUR P1491</strain>
    </source>
</reference>
<organism evidence="1 2">
    <name type="scientific">Mycobacterium lentiflavum</name>
    <dbReference type="NCBI Taxonomy" id="141349"/>
    <lineage>
        <taxon>Bacteria</taxon>
        <taxon>Bacillati</taxon>
        <taxon>Actinomycetota</taxon>
        <taxon>Actinomycetes</taxon>
        <taxon>Mycobacteriales</taxon>
        <taxon>Mycobacteriaceae</taxon>
        <taxon>Mycobacterium</taxon>
        <taxon>Mycobacterium simiae complex</taxon>
    </lineage>
</organism>
<dbReference type="AlphaFoldDB" id="A0A0E4CP26"/>
<gene>
    <name evidence="1" type="ORF">BN1232_03617</name>
</gene>
<proteinExistence type="predicted"/>
<evidence type="ECO:0000313" key="1">
    <source>
        <dbReference type="EMBL" id="CQD16688.1"/>
    </source>
</evidence>